<evidence type="ECO:0008006" key="5">
    <source>
        <dbReference type="Google" id="ProtNLM"/>
    </source>
</evidence>
<feature type="domain" description="DUF1254" evidence="3">
    <location>
        <begin position="76"/>
        <end position="204"/>
    </location>
</feature>
<dbReference type="Pfam" id="PF06863">
    <property type="entry name" value="DUF1254"/>
    <property type="match status" value="1"/>
</dbReference>
<dbReference type="InterPro" id="IPR010621">
    <property type="entry name" value="DUF1214"/>
</dbReference>
<proteinExistence type="predicted"/>
<evidence type="ECO:0000259" key="3">
    <source>
        <dbReference type="Pfam" id="PF06863"/>
    </source>
</evidence>
<dbReference type="RefSeq" id="WP_162299185.1">
    <property type="nucleotide sequence ID" value="NZ_CP016616.1"/>
</dbReference>
<feature type="chain" id="PRO_5008536221" description="Phosphatidylserine decarboxylase" evidence="1">
    <location>
        <begin position="23"/>
        <end position="469"/>
    </location>
</feature>
<dbReference type="InterPro" id="IPR037049">
    <property type="entry name" value="DUF1214_C_sf"/>
</dbReference>
<feature type="domain" description="DUF1214" evidence="2">
    <location>
        <begin position="347"/>
        <end position="451"/>
    </location>
</feature>
<sequence length="469" mass="51076">MRKLVAPFVAVLLLAAPFLSQAVRAQTAPSGTALSADQAREENAYAVGLQAYLWGYPLREYGMTEPKSVAVGGAYINDFRRYPELKTAKDRFVVTPNNVTVDAYATLDLTAEPVVVFVPALAEPRWYIVQIGDSFDEVVRNIGGTKGAQPGVYLITGPDFAGTVPGDMTEVRMRTKIGVTAVRILAKGAADLPKAVEAQKGFHLMQLSAYLREGLAHKPPAERPLMAAYDSKAPEEIRFFDELGHAMSQRLPASADFDDALVASFRQIGLSVGKGFEWQTLDEPTRRGLVRAAKAGEQIVDRKWEAAGETANGWKYTFAGGRAGYDPGLRAALIKYELGAQLSDQVLYPNTAVDDKGEALTGERKYVLQFEAGKLPPVSVFWNMAMYGSDMLFVENEFGRYSIGSTTDGLKTNANGSLTILIQKDRPADTSNWLPAPSGPFNLTMRFYGPETPVLDGSYRLPAVRRVGG</sequence>
<dbReference type="PANTHER" id="PTHR36509:SF2">
    <property type="entry name" value="BLL3101 PROTEIN"/>
    <property type="match status" value="1"/>
</dbReference>
<gene>
    <name evidence="4" type="ORF">BB934_22875</name>
</gene>
<evidence type="ECO:0000259" key="2">
    <source>
        <dbReference type="Pfam" id="PF06742"/>
    </source>
</evidence>
<protein>
    <recommendedName>
        <fullName evidence="5">Phosphatidylserine decarboxylase</fullName>
    </recommendedName>
</protein>
<evidence type="ECO:0000256" key="1">
    <source>
        <dbReference type="SAM" id="SignalP"/>
    </source>
</evidence>
<dbReference type="InterPro" id="IPR010679">
    <property type="entry name" value="DUF1254"/>
</dbReference>
<dbReference type="Pfam" id="PF06742">
    <property type="entry name" value="DUF1214"/>
    <property type="match status" value="1"/>
</dbReference>
<keyword evidence="1" id="KW-0732">Signal</keyword>
<dbReference type="SUPFAM" id="SSF160935">
    <property type="entry name" value="VPA0735-like"/>
    <property type="match status" value="1"/>
</dbReference>
<reference evidence="4" key="1">
    <citation type="submission" date="2016-07" db="EMBL/GenBank/DDBJ databases">
        <title>Microvirga ossetica sp. nov. a new species of rhizobia isolated from root nodules of the legume species Vicia alpestris Steven originated from North Ossetia region in the Caucasus.</title>
        <authorList>
            <person name="Safronova V.I."/>
            <person name="Kuznetsova I.G."/>
            <person name="Sazanova A.L."/>
            <person name="Belimov A."/>
            <person name="Andronov E."/>
            <person name="Osledkin Y.S."/>
            <person name="Onishchuk O.P."/>
            <person name="Kurchak O.N."/>
            <person name="Shaposhnikov A.I."/>
            <person name="Willems A."/>
            <person name="Tikhonovich I.A."/>
        </authorList>
    </citation>
    <scope>NUCLEOTIDE SEQUENCE [LARGE SCALE GENOMIC DNA]</scope>
    <source>
        <strain evidence="4">V5/3M</strain>
    </source>
</reference>
<dbReference type="Gene3D" id="2.60.40.1610">
    <property type="entry name" value="Domain of unknown function DUF1254"/>
    <property type="match status" value="1"/>
</dbReference>
<dbReference type="EMBL" id="CP016616">
    <property type="protein sequence ID" value="ANY80721.1"/>
    <property type="molecule type" value="Genomic_DNA"/>
</dbReference>
<accession>A0A1B2EL90</accession>
<dbReference type="InterPro" id="IPR037050">
    <property type="entry name" value="DUF1254_sf"/>
</dbReference>
<organism evidence="4">
    <name type="scientific">Microvirga ossetica</name>
    <dbReference type="NCBI Taxonomy" id="1882682"/>
    <lineage>
        <taxon>Bacteria</taxon>
        <taxon>Pseudomonadati</taxon>
        <taxon>Pseudomonadota</taxon>
        <taxon>Alphaproteobacteria</taxon>
        <taxon>Hyphomicrobiales</taxon>
        <taxon>Methylobacteriaceae</taxon>
        <taxon>Microvirga</taxon>
    </lineage>
</organism>
<name>A0A1B2EL90_9HYPH</name>
<dbReference type="AlphaFoldDB" id="A0A1B2EL90"/>
<evidence type="ECO:0000313" key="4">
    <source>
        <dbReference type="EMBL" id="ANY80721.1"/>
    </source>
</evidence>
<dbReference type="Gene3D" id="2.60.120.600">
    <property type="entry name" value="Domain of unknown function DUF1214, C-terminal domain"/>
    <property type="match status" value="1"/>
</dbReference>
<dbReference type="KEGG" id="moc:BB934_22875"/>
<dbReference type="PANTHER" id="PTHR36509">
    <property type="entry name" value="BLL3101 PROTEIN"/>
    <property type="match status" value="1"/>
</dbReference>
<feature type="signal peptide" evidence="1">
    <location>
        <begin position="1"/>
        <end position="22"/>
    </location>
</feature>